<dbReference type="GO" id="GO:0009507">
    <property type="term" value="C:chloroplast"/>
    <property type="evidence" value="ECO:0007669"/>
    <property type="project" value="UniProtKB-SubCell"/>
</dbReference>
<dbReference type="GO" id="GO:1990904">
    <property type="term" value="C:ribonucleoprotein complex"/>
    <property type="evidence" value="ECO:0007669"/>
    <property type="project" value="UniProtKB-KW"/>
</dbReference>
<keyword evidence="3 4" id="KW-0687">Ribonucleoprotein</keyword>
<name>A0A1Z1MFH6_9FLOR</name>
<gene>
    <name evidence="4 5" type="primary">rpl23</name>
</gene>
<evidence type="ECO:0000256" key="4">
    <source>
        <dbReference type="HAMAP-Rule" id="MF_01369"/>
    </source>
</evidence>
<comment type="similarity">
    <text evidence="1 4">Belongs to the universal ribosomal protein uL23 family.</text>
</comment>
<dbReference type="InterPro" id="IPR012678">
    <property type="entry name" value="Ribosomal_uL23/eL15/eS24_sf"/>
</dbReference>
<dbReference type="Gene3D" id="3.30.70.330">
    <property type="match status" value="1"/>
</dbReference>
<geneLocation type="chloroplast" evidence="5"/>
<keyword evidence="4" id="KW-0694">RNA-binding</keyword>
<dbReference type="GO" id="GO:0006412">
    <property type="term" value="P:translation"/>
    <property type="evidence" value="ECO:0007669"/>
    <property type="project" value="UniProtKB-UniRule"/>
</dbReference>
<keyword evidence="5" id="KW-0150">Chloroplast</keyword>
<dbReference type="HAMAP" id="MF_01369_B">
    <property type="entry name" value="Ribosomal_uL23_B"/>
    <property type="match status" value="1"/>
</dbReference>
<dbReference type="InterPro" id="IPR013025">
    <property type="entry name" value="Ribosomal_uL23-like"/>
</dbReference>
<accession>A0A1Z1MFH6</accession>
<evidence type="ECO:0000256" key="2">
    <source>
        <dbReference type="ARBA" id="ARBA00022980"/>
    </source>
</evidence>
<dbReference type="RefSeq" id="YP_009395830.1">
    <property type="nucleotide sequence ID" value="NC_035279.1"/>
</dbReference>
<organism evidence="5">
    <name type="scientific">Herposiphonia versicolor</name>
    <dbReference type="NCBI Taxonomy" id="2007163"/>
    <lineage>
        <taxon>Eukaryota</taxon>
        <taxon>Rhodophyta</taxon>
        <taxon>Florideophyceae</taxon>
        <taxon>Rhodymeniophycidae</taxon>
        <taxon>Ceramiales</taxon>
        <taxon>Rhodomelaceae</taxon>
        <taxon>Herposiphonieae</taxon>
        <taxon>Herposiphonia</taxon>
    </lineage>
</organism>
<dbReference type="AlphaFoldDB" id="A0A1Z1MFH6"/>
<comment type="subcellular location">
    <subcellularLocation>
        <location evidence="4">Plastid</location>
        <location evidence="4">Chloroplast</location>
    </subcellularLocation>
</comment>
<dbReference type="GO" id="GO:0003735">
    <property type="term" value="F:structural constituent of ribosome"/>
    <property type="evidence" value="ECO:0007669"/>
    <property type="project" value="InterPro"/>
</dbReference>
<protein>
    <recommendedName>
        <fullName evidence="4">Large ribosomal subunit protein uL23c</fullName>
    </recommendedName>
</protein>
<proteinExistence type="inferred from homology"/>
<dbReference type="GO" id="GO:0019843">
    <property type="term" value="F:rRNA binding"/>
    <property type="evidence" value="ECO:0007669"/>
    <property type="project" value="UniProtKB-UniRule"/>
</dbReference>
<keyword evidence="4" id="KW-0699">rRNA-binding</keyword>
<keyword evidence="2 4" id="KW-0689">Ribosomal protein</keyword>
<evidence type="ECO:0000313" key="5">
    <source>
        <dbReference type="EMBL" id="ARW64810.1"/>
    </source>
</evidence>
<evidence type="ECO:0000256" key="3">
    <source>
        <dbReference type="ARBA" id="ARBA00023274"/>
    </source>
</evidence>
<dbReference type="GeneID" id="33357920"/>
<dbReference type="EMBL" id="MF101434">
    <property type="protein sequence ID" value="ARW64810.1"/>
    <property type="molecule type" value="Genomic_DNA"/>
</dbReference>
<dbReference type="SUPFAM" id="SSF54189">
    <property type="entry name" value="Ribosomal proteins S24e, L23 and L15e"/>
    <property type="match status" value="1"/>
</dbReference>
<reference evidence="5" key="1">
    <citation type="journal article" date="2017" name="J. Phycol.">
        <title>Analysis of chloroplast genomes and a supermatrix inform reclassification of the Rhodomelaceae (Rhodophyta).</title>
        <authorList>
            <person name="Diaz-Tapia P."/>
            <person name="Maggs C.A."/>
            <person name="West J.A."/>
            <person name="Verbruggen H."/>
        </authorList>
    </citation>
    <scope>NUCLEOTIDE SEQUENCE</scope>
    <source>
        <strain evidence="5">PD852</strain>
    </source>
</reference>
<sequence length="100" mass="11851">MAKKYKKTLDPDIIRYPIITDKTTKDIENNKYYFKVTKNSNKNDIKKTIEYIFNVKIKKINTINYAPKSKTIGKFKGKLTQYKKAVVKLHKEDTIKLFDD</sequence>
<comment type="subunit">
    <text evidence="4">Part of the 50S ribosomal subunit.</text>
</comment>
<dbReference type="NCBIfam" id="NF004363">
    <property type="entry name" value="PRK05738.2-4"/>
    <property type="match status" value="1"/>
</dbReference>
<dbReference type="Pfam" id="PF00276">
    <property type="entry name" value="Ribosomal_L23"/>
    <property type="match status" value="1"/>
</dbReference>
<dbReference type="PANTHER" id="PTHR11620">
    <property type="entry name" value="60S RIBOSOMAL PROTEIN L23A"/>
    <property type="match status" value="1"/>
</dbReference>
<keyword evidence="5" id="KW-0934">Plastid</keyword>
<evidence type="ECO:0000256" key="1">
    <source>
        <dbReference type="ARBA" id="ARBA00006700"/>
    </source>
</evidence>
<dbReference type="GO" id="GO:0005840">
    <property type="term" value="C:ribosome"/>
    <property type="evidence" value="ECO:0007669"/>
    <property type="project" value="UniProtKB-KW"/>
</dbReference>
<comment type="function">
    <text evidence="4">Binds to 23S rRNA.</text>
</comment>
<dbReference type="InterPro" id="IPR012677">
    <property type="entry name" value="Nucleotide-bd_a/b_plait_sf"/>
</dbReference>